<comment type="function">
    <text evidence="2 7">Catalyzes the formation of N(7)-methylguanine at position 46 (m7G46) in tRNA.</text>
</comment>
<feature type="binding site" evidence="7">
    <location>
        <position position="162"/>
    </location>
    <ligand>
        <name>substrate</name>
    </ligand>
</feature>
<evidence type="ECO:0000256" key="2">
    <source>
        <dbReference type="ARBA" id="ARBA00003015"/>
    </source>
</evidence>
<dbReference type="NCBIfam" id="TIGR00091">
    <property type="entry name" value="tRNA (guanosine(46)-N7)-methyltransferase TrmB"/>
    <property type="match status" value="1"/>
</dbReference>
<gene>
    <name evidence="7 8" type="primary">trmB</name>
    <name evidence="8" type="ORF">KARMA_1198</name>
</gene>
<evidence type="ECO:0000256" key="5">
    <source>
        <dbReference type="ARBA" id="ARBA00022691"/>
    </source>
</evidence>
<dbReference type="EC" id="2.1.1.33" evidence="7"/>
<evidence type="ECO:0000256" key="3">
    <source>
        <dbReference type="ARBA" id="ARBA00022603"/>
    </source>
</evidence>
<dbReference type="GO" id="GO:0008176">
    <property type="term" value="F:tRNA (guanine(46)-N7)-methyltransferase activity"/>
    <property type="evidence" value="ECO:0007669"/>
    <property type="project" value="UniProtKB-UniRule"/>
</dbReference>
<name>A0A1M4MWT4_9RHOB</name>
<protein>
    <recommendedName>
        <fullName evidence="7">tRNA (guanine-N(7)-)-methyltransferase</fullName>
        <ecNumber evidence="7">2.1.1.33</ecNumber>
    </recommendedName>
    <alternativeName>
        <fullName evidence="7">tRNA (guanine(46)-N(7))-methyltransferase</fullName>
    </alternativeName>
    <alternativeName>
        <fullName evidence="7">tRNA(m7G46)-methyltransferase</fullName>
    </alternativeName>
</protein>
<feature type="binding site" evidence="7">
    <location>
        <position position="84"/>
    </location>
    <ligand>
        <name>S-adenosyl-L-methionine</name>
        <dbReference type="ChEBI" id="CHEBI:59789"/>
    </ligand>
</feature>
<dbReference type="AlphaFoldDB" id="A0A1M4MWT4"/>
<evidence type="ECO:0000313" key="9">
    <source>
        <dbReference type="Proteomes" id="UP000184085"/>
    </source>
</evidence>
<dbReference type="HAMAP" id="MF_01057">
    <property type="entry name" value="tRNA_methyltr_TrmB"/>
    <property type="match status" value="1"/>
</dbReference>
<feature type="binding site" evidence="7">
    <location>
        <position position="158"/>
    </location>
    <ligand>
        <name>S-adenosyl-L-methionine</name>
        <dbReference type="ChEBI" id="CHEBI:59789"/>
    </ligand>
</feature>
<reference evidence="9" key="1">
    <citation type="submission" date="2016-09" db="EMBL/GenBank/DDBJ databases">
        <authorList>
            <person name="Wibberg D."/>
        </authorList>
    </citation>
    <scope>NUCLEOTIDE SEQUENCE [LARGE SCALE GENOMIC DNA]</scope>
</reference>
<dbReference type="InterPro" id="IPR029063">
    <property type="entry name" value="SAM-dependent_MTases_sf"/>
</dbReference>
<comment type="caution">
    <text evidence="7">Lacks conserved residue(s) required for the propagation of feature annotation.</text>
</comment>
<dbReference type="SUPFAM" id="SSF53335">
    <property type="entry name" value="S-adenosyl-L-methionine-dependent methyltransferases"/>
    <property type="match status" value="1"/>
</dbReference>
<evidence type="ECO:0000256" key="4">
    <source>
        <dbReference type="ARBA" id="ARBA00022679"/>
    </source>
</evidence>
<keyword evidence="6 7" id="KW-0819">tRNA processing</keyword>
<evidence type="ECO:0000313" key="8">
    <source>
        <dbReference type="EMBL" id="SCM67012.1"/>
    </source>
</evidence>
<dbReference type="UniPathway" id="UPA00989"/>
<dbReference type="EMBL" id="FMJB01000041">
    <property type="protein sequence ID" value="SCM67012.1"/>
    <property type="molecule type" value="Genomic_DNA"/>
</dbReference>
<accession>A0A1M4MWT4</accession>
<feature type="binding site" evidence="7">
    <location>
        <begin position="231"/>
        <end position="234"/>
    </location>
    <ligand>
        <name>substrate</name>
    </ligand>
</feature>
<feature type="binding site" evidence="7">
    <location>
        <position position="194"/>
    </location>
    <ligand>
        <name>substrate</name>
    </ligand>
</feature>
<dbReference type="PANTHER" id="PTHR23417:SF14">
    <property type="entry name" value="PENTACOTRIPEPTIDE-REPEAT REGION OF PRORP DOMAIN-CONTAINING PROTEIN"/>
    <property type="match status" value="1"/>
</dbReference>
<keyword evidence="5 7" id="KW-0949">S-adenosyl-L-methionine</keyword>
<keyword evidence="9" id="KW-1185">Reference proteome</keyword>
<dbReference type="GO" id="GO:0043527">
    <property type="term" value="C:tRNA methyltransferase complex"/>
    <property type="evidence" value="ECO:0007669"/>
    <property type="project" value="TreeGrafter"/>
</dbReference>
<comment type="catalytic activity">
    <reaction evidence="1 7">
        <text>guanosine(46) in tRNA + S-adenosyl-L-methionine = N(7)-methylguanosine(46) in tRNA + S-adenosyl-L-homocysteine</text>
        <dbReference type="Rhea" id="RHEA:42708"/>
        <dbReference type="Rhea" id="RHEA-COMP:10188"/>
        <dbReference type="Rhea" id="RHEA-COMP:10189"/>
        <dbReference type="ChEBI" id="CHEBI:57856"/>
        <dbReference type="ChEBI" id="CHEBI:59789"/>
        <dbReference type="ChEBI" id="CHEBI:74269"/>
        <dbReference type="ChEBI" id="CHEBI:74480"/>
        <dbReference type="EC" id="2.1.1.33"/>
    </reaction>
</comment>
<dbReference type="PROSITE" id="PS51625">
    <property type="entry name" value="SAM_MT_TRMB"/>
    <property type="match status" value="1"/>
</dbReference>
<comment type="similarity">
    <text evidence="7">Belongs to the class I-like SAM-binding methyltransferase superfamily. TrmB family.</text>
</comment>
<comment type="pathway">
    <text evidence="7">tRNA modification; N(7)-methylguanine-tRNA biosynthesis.</text>
</comment>
<dbReference type="InterPro" id="IPR003358">
    <property type="entry name" value="tRNA_(Gua-N-7)_MeTrfase_Trmb"/>
</dbReference>
<evidence type="ECO:0000256" key="1">
    <source>
        <dbReference type="ARBA" id="ARBA00000142"/>
    </source>
</evidence>
<keyword evidence="4 7" id="KW-0808">Transferase</keyword>
<evidence type="ECO:0000256" key="6">
    <source>
        <dbReference type="ARBA" id="ARBA00022694"/>
    </source>
</evidence>
<proteinExistence type="inferred from homology"/>
<dbReference type="InterPro" id="IPR055361">
    <property type="entry name" value="tRNA_methyltr_TrmB_bact"/>
</dbReference>
<organism evidence="8 9">
    <name type="scientific">Donghicola eburneus</name>
    <dbReference type="NCBI Taxonomy" id="393278"/>
    <lineage>
        <taxon>Bacteria</taxon>
        <taxon>Pseudomonadati</taxon>
        <taxon>Pseudomonadota</taxon>
        <taxon>Alphaproteobacteria</taxon>
        <taxon>Rhodobacterales</taxon>
        <taxon>Roseobacteraceae</taxon>
        <taxon>Donghicola</taxon>
    </lineage>
</organism>
<feature type="binding site" evidence="7">
    <location>
        <position position="136"/>
    </location>
    <ligand>
        <name>S-adenosyl-L-methionine</name>
        <dbReference type="ChEBI" id="CHEBI:59789"/>
    </ligand>
</feature>
<keyword evidence="3 7" id="KW-0489">Methyltransferase</keyword>
<dbReference type="PANTHER" id="PTHR23417">
    <property type="entry name" value="3-DEOXY-D-MANNO-OCTULOSONIC-ACID TRANSFERASE/TRNA GUANINE-N 7 - -METHYLTRANSFERASE"/>
    <property type="match status" value="1"/>
</dbReference>
<dbReference type="Gene3D" id="3.40.50.150">
    <property type="entry name" value="Vaccinia Virus protein VP39"/>
    <property type="match status" value="1"/>
</dbReference>
<sequence>MFWAGRGFIGQAMSDETPKTHPSGAPWRNFYGRFKGKTLRPNQKEFLEEDLEPLSPGPVGWDVNPDREKLDVEAMFDGRPLWLEIGFGGGEHLVHMAKTYPDMGIIGCEPFINGVAMLLGKIREAGVTNLKVHPGDARDLFDVLPDGCVQKAFLNYPDPWPKKRHHRRRFVTQEHLQPLAQVMAQGAEFRVATDIPDYVRQTMQEVPQAGFEWLAEGPSDWREPWGDWISTRYEQKALREGRTPHYMTFRRR</sequence>
<dbReference type="Pfam" id="PF02390">
    <property type="entry name" value="Methyltransf_4"/>
    <property type="match status" value="1"/>
</dbReference>
<feature type="binding site" evidence="7">
    <location>
        <position position="109"/>
    </location>
    <ligand>
        <name>S-adenosyl-L-methionine</name>
        <dbReference type="ChEBI" id="CHEBI:59789"/>
    </ligand>
</feature>
<dbReference type="Proteomes" id="UP000184085">
    <property type="component" value="Unassembled WGS sequence"/>
</dbReference>
<evidence type="ECO:0000256" key="7">
    <source>
        <dbReference type="HAMAP-Rule" id="MF_01057"/>
    </source>
</evidence>